<evidence type="ECO:0000313" key="2">
    <source>
        <dbReference type="Proteomes" id="UP000230002"/>
    </source>
</evidence>
<keyword evidence="2" id="KW-1185">Reference proteome</keyword>
<reference evidence="1 2" key="1">
    <citation type="journal article" date="2015" name="Sci. Rep.">
        <title>Chromosome-level genome map provides insights into diverse defense mechanisms in the medicinal fungus Ganoderma sinense.</title>
        <authorList>
            <person name="Zhu Y."/>
            <person name="Xu J."/>
            <person name="Sun C."/>
            <person name="Zhou S."/>
            <person name="Xu H."/>
            <person name="Nelson D.R."/>
            <person name="Qian J."/>
            <person name="Song J."/>
            <person name="Luo H."/>
            <person name="Xiang L."/>
            <person name="Li Y."/>
            <person name="Xu Z."/>
            <person name="Ji A."/>
            <person name="Wang L."/>
            <person name="Lu S."/>
            <person name="Hayward A."/>
            <person name="Sun W."/>
            <person name="Li X."/>
            <person name="Schwartz D.C."/>
            <person name="Wang Y."/>
            <person name="Chen S."/>
        </authorList>
    </citation>
    <scope>NUCLEOTIDE SEQUENCE [LARGE SCALE GENOMIC DNA]</scope>
    <source>
        <strain evidence="1 2">ZZ0214-1</strain>
    </source>
</reference>
<gene>
    <name evidence="1" type="ORF">GSI_08586</name>
</gene>
<comment type="caution">
    <text evidence="1">The sequence shown here is derived from an EMBL/GenBank/DDBJ whole genome shotgun (WGS) entry which is preliminary data.</text>
</comment>
<dbReference type="OrthoDB" id="2795925at2759"/>
<dbReference type="EMBL" id="AYKW01000023">
    <property type="protein sequence ID" value="PIL28545.1"/>
    <property type="molecule type" value="Genomic_DNA"/>
</dbReference>
<dbReference type="STRING" id="1077348.A0A2G8S478"/>
<evidence type="ECO:0000313" key="1">
    <source>
        <dbReference type="EMBL" id="PIL28545.1"/>
    </source>
</evidence>
<dbReference type="AlphaFoldDB" id="A0A2G8S478"/>
<protein>
    <submittedName>
        <fullName evidence="1">Uncharacterized protein</fullName>
    </submittedName>
</protein>
<organism evidence="1 2">
    <name type="scientific">Ganoderma sinense ZZ0214-1</name>
    <dbReference type="NCBI Taxonomy" id="1077348"/>
    <lineage>
        <taxon>Eukaryota</taxon>
        <taxon>Fungi</taxon>
        <taxon>Dikarya</taxon>
        <taxon>Basidiomycota</taxon>
        <taxon>Agaricomycotina</taxon>
        <taxon>Agaricomycetes</taxon>
        <taxon>Polyporales</taxon>
        <taxon>Polyporaceae</taxon>
        <taxon>Ganoderma</taxon>
    </lineage>
</organism>
<dbReference type="Proteomes" id="UP000230002">
    <property type="component" value="Unassembled WGS sequence"/>
</dbReference>
<dbReference type="Pfam" id="PF18759">
    <property type="entry name" value="Plavaka"/>
    <property type="match status" value="1"/>
</dbReference>
<proteinExistence type="predicted"/>
<dbReference type="InterPro" id="IPR041078">
    <property type="entry name" value="Plavaka"/>
</dbReference>
<name>A0A2G8S478_9APHY</name>
<accession>A0A2G8S478</accession>
<sequence>MAPGRKAGGAKTEQCPHCKQFFAPGGSFTNHKRACEKAKARGESASRLATQFAQVNDPLQGIAGVPPEERHQHGPGHGVHVLHVASDVLNAAVPQPDAFAMPVAHDGYDGNAPPPAGDRVDPPVLHPASLPPFPLFPAPNGLRPPSGGFVVDDFVTVTHPSANVPIAHARFEDFNRSLPDVDPAKLSSKSWAPAFQSLEEFSVLRSLHFELGMNKEQVDRFLALIDVVRQGATFTLKKHGDVMNAWDRASDIHPDFKSTDITVPYLREERTFTIFYRPLFDWGLKLAEDPILAPKFVWNAQRLYKFDGSKWVRFIDEPWTADLFWNIQNAIPKGGSPLCFILYADKTQLSSFGGQKGYPIFVRLANLPAEIRNSEGYGGGQLVGLLPIVEDEDEEGKLSFTTLKRVVWHEGFWLLIQTVAKWASIGYKVQCGDDIWRILFPIILILVADYEEPVLVPASYNIMVNGSPGYFLLKCCRRYIVLDLYSGLDVQTDDTMQDFGEELPKFSAAIQDYEKVYPEKNWNFPKMHTHQHTLRDILTKGVTRNYNTKPFEKMHGALKDIYQERTNFKDVDKQQDNTCTY</sequence>